<dbReference type="KEGG" id="fiy:BN1229_v1_3908"/>
<protein>
    <recommendedName>
        <fullName evidence="3">Dodecin</fullName>
    </recommendedName>
</protein>
<accession>A0A0D6JLF9</accession>
<evidence type="ECO:0000313" key="1">
    <source>
        <dbReference type="EMBL" id="CPR22475.1"/>
    </source>
</evidence>
<dbReference type="InterPro" id="IPR009923">
    <property type="entry name" value="Dodecin"/>
</dbReference>
<dbReference type="PANTHER" id="PTHR39324:SF1">
    <property type="entry name" value="CALCIUM DODECIN"/>
    <property type="match status" value="1"/>
</dbReference>
<dbReference type="RefSeq" id="WP_046479507.1">
    <property type="nucleotide sequence ID" value="NZ_LN829118.1"/>
</dbReference>
<dbReference type="EMBL" id="LN829119">
    <property type="protein sequence ID" value="CPR22475.1"/>
    <property type="molecule type" value="Genomic_DNA"/>
</dbReference>
<organism evidence="1 2">
    <name type="scientific">Candidatus Filomicrobium marinum</name>
    <dbReference type="NCBI Taxonomy" id="1608628"/>
    <lineage>
        <taxon>Bacteria</taxon>
        <taxon>Pseudomonadati</taxon>
        <taxon>Pseudomonadota</taxon>
        <taxon>Alphaproteobacteria</taxon>
        <taxon>Hyphomicrobiales</taxon>
        <taxon>Hyphomicrobiaceae</taxon>
        <taxon>Filomicrobium</taxon>
    </lineage>
</organism>
<dbReference type="Proteomes" id="UP000033187">
    <property type="component" value="Chromosome 1"/>
</dbReference>
<dbReference type="AlphaFoldDB" id="A0A0D6JLF9"/>
<proteinExistence type="predicted"/>
<dbReference type="InterPro" id="IPR036694">
    <property type="entry name" value="Dodecin-like_sf"/>
</dbReference>
<reference evidence="2" key="1">
    <citation type="submission" date="2015-02" db="EMBL/GenBank/DDBJ databases">
        <authorList>
            <person name="Chooi Y.-H."/>
        </authorList>
    </citation>
    <scope>NUCLEOTIDE SEQUENCE [LARGE SCALE GENOMIC DNA]</scope>
    <source>
        <strain evidence="2">strain Y</strain>
    </source>
</reference>
<dbReference type="PANTHER" id="PTHR39324">
    <property type="entry name" value="CALCIUM DODECIN"/>
    <property type="match status" value="1"/>
</dbReference>
<dbReference type="SUPFAM" id="SSF89807">
    <property type="entry name" value="Dodecin-like"/>
    <property type="match status" value="1"/>
</dbReference>
<dbReference type="Gene3D" id="3.30.1660.10">
    <property type="entry name" value="Flavin-binding protein dodecin"/>
    <property type="match status" value="1"/>
</dbReference>
<dbReference type="InterPro" id="IPR025543">
    <property type="entry name" value="Dodecin-like"/>
</dbReference>
<gene>
    <name evidence="1" type="ORF">YBN1229_v1_3908</name>
</gene>
<keyword evidence="2" id="KW-1185">Reference proteome</keyword>
<evidence type="ECO:0000313" key="2">
    <source>
        <dbReference type="Proteomes" id="UP000033187"/>
    </source>
</evidence>
<dbReference type="Pfam" id="PF07311">
    <property type="entry name" value="Dodecin"/>
    <property type="match status" value="1"/>
</dbReference>
<dbReference type="KEGG" id="fil:BN1229_v1_3920"/>
<evidence type="ECO:0008006" key="3">
    <source>
        <dbReference type="Google" id="ProtNLM"/>
    </source>
</evidence>
<sequence length="68" mass="7564">MTVLKVIELMSESDESWEHAAQKAADKAGKTVKNIRSVWIKDFAATVGSDGKLDTYRVTCKVSFEVKD</sequence>
<dbReference type="OrthoDB" id="9805449at2"/>
<name>A0A0D6JLF9_9HYPH</name>